<dbReference type="PANTHER" id="PTHR43155">
    <property type="entry name" value="CYCLIC DI-GMP PHOSPHODIESTERASE PA4108-RELATED"/>
    <property type="match status" value="1"/>
</dbReference>
<dbReference type="Pfam" id="PF13487">
    <property type="entry name" value="HD_5"/>
    <property type="match status" value="1"/>
</dbReference>
<dbReference type="KEGG" id="drt:Dret_2178"/>
<dbReference type="SUPFAM" id="SSF109604">
    <property type="entry name" value="HD-domain/PDEase-like"/>
    <property type="match status" value="1"/>
</dbReference>
<proteinExistence type="predicted"/>
<dbReference type="AlphaFoldDB" id="C8X4W5"/>
<feature type="region of interest" description="Disordered" evidence="1">
    <location>
        <begin position="1"/>
        <end position="21"/>
    </location>
</feature>
<dbReference type="EMBL" id="CP001734">
    <property type="protein sequence ID" value="ACV69462.1"/>
    <property type="molecule type" value="Genomic_DNA"/>
</dbReference>
<evidence type="ECO:0000313" key="4">
    <source>
        <dbReference type="Proteomes" id="UP000001052"/>
    </source>
</evidence>
<dbReference type="NCBIfam" id="TIGR00277">
    <property type="entry name" value="HDIG"/>
    <property type="match status" value="1"/>
</dbReference>
<dbReference type="OrthoDB" id="9776628at2"/>
<feature type="domain" description="HD-GYP" evidence="2">
    <location>
        <begin position="147"/>
        <end position="335"/>
    </location>
</feature>
<dbReference type="PANTHER" id="PTHR43155:SF2">
    <property type="entry name" value="CYCLIC DI-GMP PHOSPHODIESTERASE PA4108"/>
    <property type="match status" value="1"/>
</dbReference>
<accession>C8X4W5</accession>
<dbReference type="HOGENOM" id="CLU_000445_92_1_7"/>
<dbReference type="InterPro" id="IPR003607">
    <property type="entry name" value="HD/PDEase_dom"/>
</dbReference>
<protein>
    <submittedName>
        <fullName evidence="3">Metal dependent phosphohydrolase</fullName>
    </submittedName>
</protein>
<dbReference type="STRING" id="485915.Dret_2178"/>
<evidence type="ECO:0000313" key="3">
    <source>
        <dbReference type="EMBL" id="ACV69462.1"/>
    </source>
</evidence>
<dbReference type="PROSITE" id="PS51832">
    <property type="entry name" value="HD_GYP"/>
    <property type="match status" value="1"/>
</dbReference>
<dbReference type="eggNOG" id="COG2206">
    <property type="taxonomic scope" value="Bacteria"/>
</dbReference>
<organism evidence="3 4">
    <name type="scientific">Desulfohalobium retbaense (strain ATCC 49708 / DSM 5692 / JCM 16813 / HR100)</name>
    <dbReference type="NCBI Taxonomy" id="485915"/>
    <lineage>
        <taxon>Bacteria</taxon>
        <taxon>Pseudomonadati</taxon>
        <taxon>Thermodesulfobacteriota</taxon>
        <taxon>Desulfovibrionia</taxon>
        <taxon>Desulfovibrionales</taxon>
        <taxon>Desulfohalobiaceae</taxon>
        <taxon>Desulfohalobium</taxon>
    </lineage>
</organism>
<dbReference type="Proteomes" id="UP000001052">
    <property type="component" value="Chromosome"/>
</dbReference>
<evidence type="ECO:0000256" key="1">
    <source>
        <dbReference type="SAM" id="MobiDB-lite"/>
    </source>
</evidence>
<dbReference type="CDD" id="cd00077">
    <property type="entry name" value="HDc"/>
    <property type="match status" value="1"/>
</dbReference>
<dbReference type="InterPro" id="IPR037522">
    <property type="entry name" value="HD_GYP_dom"/>
</dbReference>
<keyword evidence="4" id="KW-1185">Reference proteome</keyword>
<dbReference type="InterPro" id="IPR006675">
    <property type="entry name" value="HDIG_dom"/>
</dbReference>
<reference evidence="4" key="1">
    <citation type="submission" date="2009-09" db="EMBL/GenBank/DDBJ databases">
        <title>The complete chromosome of Desulfohalobium retbaense DSM 5692.</title>
        <authorList>
            <consortium name="US DOE Joint Genome Institute (JGI-PGF)"/>
            <person name="Lucas S."/>
            <person name="Copeland A."/>
            <person name="Lapidus A."/>
            <person name="Glavina del Rio T."/>
            <person name="Dalin E."/>
            <person name="Tice H."/>
            <person name="Bruce D."/>
            <person name="Goodwin L."/>
            <person name="Pitluck S."/>
            <person name="Kyrpides N."/>
            <person name="Mavromatis K."/>
            <person name="Ivanova N."/>
            <person name="Mikhailova N."/>
            <person name="Munk A.C."/>
            <person name="Brettin T."/>
            <person name="Detter J.C."/>
            <person name="Han C."/>
            <person name="Tapia R."/>
            <person name="Larimer F."/>
            <person name="Land M."/>
            <person name="Hauser L."/>
            <person name="Markowitz V."/>
            <person name="Cheng J.-F."/>
            <person name="Hugenholtz P."/>
            <person name="Woyke T."/>
            <person name="Wu D."/>
            <person name="Spring S."/>
            <person name="Klenk H.-P."/>
            <person name="Eisen J.A."/>
        </authorList>
    </citation>
    <scope>NUCLEOTIDE SEQUENCE [LARGE SCALE GENOMIC DNA]</scope>
    <source>
        <strain evidence="4">DSM 5692</strain>
    </source>
</reference>
<sequence length="335" mass="38708">MRQFTRNAASSAESHPQIHNENNYFPISPAVLNPDMITDFRVYLRQQDRFVLYTRERQRFTRALKDKLLRNGIELVYVPYHQQDRYDQYVFDNLGSILDNNEIEIDVRSQVFLETSSKHVQQIFENKLPALTQESVDNLNHIVDSSLSFLSTKQAMDSLGKFISHDYKTFSHCIHVFVYTMLLVKNFQFTDKQCKQIGIGALLHDIGKTLIPRNILDKPGKLTTLEWEEVQRHSIYGLRMCAQVSLPQRAINCILFHHEKFDGNGYPSGLCGPNLPLEVRILTCCDVYDAITSDRPYAKAETPFNALKIMNQHMIGTFDLQVFKRFISVLGPGQK</sequence>
<name>C8X4W5_DESRD</name>
<gene>
    <name evidence="3" type="ordered locus">Dret_2178</name>
</gene>
<reference evidence="3 4" key="2">
    <citation type="journal article" date="2010" name="Stand. Genomic Sci.">
        <title>Complete genome sequence of Desulfohalobium retbaense type strain (HR(100)).</title>
        <authorList>
            <person name="Spring S."/>
            <person name="Nolan M."/>
            <person name="Lapidus A."/>
            <person name="Glavina Del Rio T."/>
            <person name="Copeland A."/>
            <person name="Tice H."/>
            <person name="Cheng J.F."/>
            <person name="Lucas S."/>
            <person name="Land M."/>
            <person name="Chen F."/>
            <person name="Bruce D."/>
            <person name="Goodwin L."/>
            <person name="Pitluck S."/>
            <person name="Ivanova N."/>
            <person name="Mavromatis K."/>
            <person name="Mikhailova N."/>
            <person name="Pati A."/>
            <person name="Chen A."/>
            <person name="Palaniappan K."/>
            <person name="Hauser L."/>
            <person name="Chang Y.J."/>
            <person name="Jeffries C.D."/>
            <person name="Munk C."/>
            <person name="Kiss H."/>
            <person name="Chain P."/>
            <person name="Han C."/>
            <person name="Brettin T."/>
            <person name="Detter J.C."/>
            <person name="Schuler E."/>
            <person name="Goker M."/>
            <person name="Rohde M."/>
            <person name="Bristow J."/>
            <person name="Eisen J.A."/>
            <person name="Markowitz V."/>
            <person name="Hugenholtz P."/>
            <person name="Kyrpides N.C."/>
            <person name="Klenk H.P."/>
        </authorList>
    </citation>
    <scope>NUCLEOTIDE SEQUENCE [LARGE SCALE GENOMIC DNA]</scope>
    <source>
        <strain evidence="3 4">DSM 5692</strain>
    </source>
</reference>
<dbReference type="Gene3D" id="1.10.3210.10">
    <property type="entry name" value="Hypothetical protein af1432"/>
    <property type="match status" value="1"/>
</dbReference>
<evidence type="ECO:0000259" key="2">
    <source>
        <dbReference type="PROSITE" id="PS51832"/>
    </source>
</evidence>
<dbReference type="SMART" id="SM00471">
    <property type="entry name" value="HDc"/>
    <property type="match status" value="1"/>
</dbReference>